<organism evidence="1 2">
    <name type="scientific">Rotaria sordida</name>
    <dbReference type="NCBI Taxonomy" id="392033"/>
    <lineage>
        <taxon>Eukaryota</taxon>
        <taxon>Metazoa</taxon>
        <taxon>Spiralia</taxon>
        <taxon>Gnathifera</taxon>
        <taxon>Rotifera</taxon>
        <taxon>Eurotatoria</taxon>
        <taxon>Bdelloidea</taxon>
        <taxon>Philodinida</taxon>
        <taxon>Philodinidae</taxon>
        <taxon>Rotaria</taxon>
    </lineage>
</organism>
<dbReference type="EMBL" id="CAJNOU010000474">
    <property type="protein sequence ID" value="CAF1008103.1"/>
    <property type="molecule type" value="Genomic_DNA"/>
</dbReference>
<evidence type="ECO:0000313" key="2">
    <source>
        <dbReference type="Proteomes" id="UP000663889"/>
    </source>
</evidence>
<comment type="caution">
    <text evidence="1">The sequence shown here is derived from an EMBL/GenBank/DDBJ whole genome shotgun (WGS) entry which is preliminary data.</text>
</comment>
<name>A0A814HCZ6_9BILA</name>
<evidence type="ECO:0008006" key="3">
    <source>
        <dbReference type="Google" id="ProtNLM"/>
    </source>
</evidence>
<dbReference type="Gene3D" id="1.20.120.330">
    <property type="entry name" value="Nucleotidyltransferases domain 2"/>
    <property type="match status" value="1"/>
</dbReference>
<dbReference type="AlphaFoldDB" id="A0A814HCZ6"/>
<reference evidence="1" key="1">
    <citation type="submission" date="2021-02" db="EMBL/GenBank/DDBJ databases">
        <authorList>
            <person name="Nowell W R."/>
        </authorList>
    </citation>
    <scope>NUCLEOTIDE SEQUENCE</scope>
</reference>
<dbReference type="SUPFAM" id="SSF81593">
    <property type="entry name" value="Nucleotidyltransferase substrate binding subunit/domain"/>
    <property type="match status" value="1"/>
</dbReference>
<protein>
    <recommendedName>
        <fullName evidence="3">HEPN domain-containing protein</fullName>
    </recommendedName>
</protein>
<sequence length="94" mass="10777">MTAAEKALKAYHYYKDTGKNMTADIPGLLIGIDNDVREIGYKLYKWIGDPNRMQYPNAARFAKIPAEVFTVSQAEQAIDYTKELLKKIEDIMYP</sequence>
<evidence type="ECO:0000313" key="1">
    <source>
        <dbReference type="EMBL" id="CAF1008103.1"/>
    </source>
</evidence>
<accession>A0A814HCZ6</accession>
<dbReference type="Proteomes" id="UP000663889">
    <property type="component" value="Unassembled WGS sequence"/>
</dbReference>
<proteinExistence type="predicted"/>
<gene>
    <name evidence="1" type="ORF">SEV965_LOCUS11145</name>
</gene>